<evidence type="ECO:0000313" key="2">
    <source>
        <dbReference type="Proteomes" id="UP000616151"/>
    </source>
</evidence>
<proteinExistence type="predicted"/>
<protein>
    <submittedName>
        <fullName evidence="1">Ribonuclease P protein component</fullName>
        <ecNumber evidence="1">3.1.26.5</ecNumber>
    </submittedName>
</protein>
<comment type="caution">
    <text evidence="1">The sequence shown here is derived from an EMBL/GenBank/DDBJ whole genome shotgun (WGS) entry which is preliminary data.</text>
</comment>
<accession>A0ACC5RBW1</accession>
<gene>
    <name evidence="1" type="primary">rnpA</name>
    <name evidence="1" type="ORF">JHL16_27575</name>
</gene>
<organism evidence="1 2">
    <name type="scientific">Taklimakanibacter albus</name>
    <dbReference type="NCBI Taxonomy" id="2800327"/>
    <lineage>
        <taxon>Bacteria</taxon>
        <taxon>Pseudomonadati</taxon>
        <taxon>Pseudomonadota</taxon>
        <taxon>Alphaproteobacteria</taxon>
        <taxon>Hyphomicrobiales</taxon>
        <taxon>Aestuariivirgaceae</taxon>
        <taxon>Taklimakanibacter</taxon>
    </lineage>
</organism>
<dbReference type="Proteomes" id="UP000616151">
    <property type="component" value="Unassembled WGS sequence"/>
</dbReference>
<reference evidence="1" key="1">
    <citation type="submission" date="2021-01" db="EMBL/GenBank/DDBJ databases">
        <authorList>
            <person name="Sun Q."/>
        </authorList>
    </citation>
    <scope>NUCLEOTIDE SEQUENCE</scope>
    <source>
        <strain evidence="1">YIM B02566</strain>
    </source>
</reference>
<name>A0ACC5RBW1_9HYPH</name>
<evidence type="ECO:0000313" key="1">
    <source>
        <dbReference type="EMBL" id="MBK1870155.1"/>
    </source>
</evidence>
<keyword evidence="1" id="KW-0378">Hydrolase</keyword>
<dbReference type="EC" id="3.1.26.5" evidence="1"/>
<sequence length="116" mass="13103">MSPNQLIERIVKRQDFLAAAKANSFAAKGVVVQMRDRKDERPARAGFTVTKKLGGAVTRNRIKRRLREAARLTLPELAEPGHDYVLIGRAQGLERPFSSLQNDIRTALKRLHTTDR</sequence>
<dbReference type="EMBL" id="JAENHL010000008">
    <property type="protein sequence ID" value="MBK1870155.1"/>
    <property type="molecule type" value="Genomic_DNA"/>
</dbReference>
<keyword evidence="2" id="KW-1185">Reference proteome</keyword>